<organism evidence="2 3">
    <name type="scientific">Iphiclides podalirius</name>
    <name type="common">scarce swallowtail</name>
    <dbReference type="NCBI Taxonomy" id="110791"/>
    <lineage>
        <taxon>Eukaryota</taxon>
        <taxon>Metazoa</taxon>
        <taxon>Ecdysozoa</taxon>
        <taxon>Arthropoda</taxon>
        <taxon>Hexapoda</taxon>
        <taxon>Insecta</taxon>
        <taxon>Pterygota</taxon>
        <taxon>Neoptera</taxon>
        <taxon>Endopterygota</taxon>
        <taxon>Lepidoptera</taxon>
        <taxon>Glossata</taxon>
        <taxon>Ditrysia</taxon>
        <taxon>Papilionoidea</taxon>
        <taxon>Papilionidae</taxon>
        <taxon>Papilioninae</taxon>
        <taxon>Iphiclides</taxon>
    </lineage>
</organism>
<evidence type="ECO:0000259" key="1">
    <source>
        <dbReference type="Pfam" id="PF13679"/>
    </source>
</evidence>
<dbReference type="InterPro" id="IPR052220">
    <property type="entry name" value="METTL25"/>
</dbReference>
<dbReference type="EMBL" id="OW152814">
    <property type="protein sequence ID" value="CAH2050849.1"/>
    <property type="molecule type" value="Genomic_DNA"/>
</dbReference>
<keyword evidence="3" id="KW-1185">Reference proteome</keyword>
<feature type="non-terminal residue" evidence="2">
    <location>
        <position position="324"/>
    </location>
</feature>
<dbReference type="PANTHER" id="PTHR12496:SF2">
    <property type="entry name" value="METHYLTRANSFERASE-LIKE PROTEIN 25B"/>
    <property type="match status" value="1"/>
</dbReference>
<accession>A0ABN8IA67</accession>
<evidence type="ECO:0000313" key="2">
    <source>
        <dbReference type="EMBL" id="CAH2050849.1"/>
    </source>
</evidence>
<dbReference type="PANTHER" id="PTHR12496">
    <property type="entry name" value="CGI-41 METHYLTRANSFERASE"/>
    <property type="match status" value="1"/>
</dbReference>
<dbReference type="Proteomes" id="UP000837857">
    <property type="component" value="Chromosome 2"/>
</dbReference>
<dbReference type="Pfam" id="PF13679">
    <property type="entry name" value="Methyltransf_32"/>
    <property type="match status" value="1"/>
</dbReference>
<protein>
    <recommendedName>
        <fullName evidence="1">Methyltransferase domain-containing protein</fullName>
    </recommendedName>
</protein>
<evidence type="ECO:0000313" key="3">
    <source>
        <dbReference type="Proteomes" id="UP000837857"/>
    </source>
</evidence>
<dbReference type="InterPro" id="IPR025714">
    <property type="entry name" value="Methyltranfer_dom"/>
</dbReference>
<gene>
    <name evidence="2" type="ORF">IPOD504_LOCUS7722</name>
</gene>
<sequence>MADIVKDIAKPSNCGAILDFGSGLGHLVRVLGYNYDLFAIGIECQQQLTSEARKLDLELEYTAKKHLADNEMSKLKRPMHFNMTLKSHAQLQHLPLPHTITEYGLIGLHPCGDLGPLLLKHFVCSSQVKFICVVGCCYMKLSCDSNPCGYPMSTHLKNLGCRLSYTSREIACHAIELYSERLQRGEYEDLKIHAYRAALEKILVEHDPALKHSPVRSIKHSRNMTFDSYCEAALGRLDVALPERLMAVGRSALLQWRRVVMVYSLRLILAPLVESIILLDRVLYLLEHGMSCEIRPVFDPKISPRNHIILGGLRDGARGEKRDY</sequence>
<proteinExistence type="predicted"/>
<feature type="domain" description="Methyltransferase" evidence="1">
    <location>
        <begin position="3"/>
        <end position="142"/>
    </location>
</feature>
<name>A0ABN8IA67_9NEOP</name>
<reference evidence="2" key="1">
    <citation type="submission" date="2022-03" db="EMBL/GenBank/DDBJ databases">
        <authorList>
            <person name="Martin H S."/>
        </authorList>
    </citation>
    <scope>NUCLEOTIDE SEQUENCE</scope>
</reference>